<dbReference type="PANTHER" id="PTHR24028">
    <property type="entry name" value="CADHERIN-87A"/>
    <property type="match status" value="1"/>
</dbReference>
<keyword evidence="6 11" id="KW-0106">Calcium</keyword>
<feature type="domain" description="Cadherin" evidence="14">
    <location>
        <begin position="1541"/>
        <end position="1618"/>
    </location>
</feature>
<keyword evidence="4" id="KW-0732">Signal</keyword>
<evidence type="ECO:0000256" key="11">
    <source>
        <dbReference type="PROSITE-ProRule" id="PRU00043"/>
    </source>
</evidence>
<feature type="domain" description="Cadherin" evidence="14">
    <location>
        <begin position="2267"/>
        <end position="2387"/>
    </location>
</feature>
<organism evidence="15">
    <name type="scientific">Ascaris suum</name>
    <name type="common">Pig roundworm</name>
    <name type="synonym">Ascaris lumbricoides</name>
    <dbReference type="NCBI Taxonomy" id="6253"/>
    <lineage>
        <taxon>Eukaryota</taxon>
        <taxon>Metazoa</taxon>
        <taxon>Ecdysozoa</taxon>
        <taxon>Nematoda</taxon>
        <taxon>Chromadorea</taxon>
        <taxon>Rhabditida</taxon>
        <taxon>Spirurina</taxon>
        <taxon>Ascaridomorpha</taxon>
        <taxon>Ascaridoidea</taxon>
        <taxon>Ascarididae</taxon>
        <taxon>Ascaris</taxon>
    </lineage>
</organism>
<dbReference type="Gene3D" id="2.60.40.60">
    <property type="entry name" value="Cadherins"/>
    <property type="match status" value="17"/>
</dbReference>
<keyword evidence="10" id="KW-0325">Glycoprotein</keyword>
<feature type="domain" description="Cadherin" evidence="14">
    <location>
        <begin position="1944"/>
        <end position="2053"/>
    </location>
</feature>
<evidence type="ECO:0000313" key="15">
    <source>
        <dbReference type="EMBL" id="ADY39850.1"/>
    </source>
</evidence>
<evidence type="ECO:0000256" key="4">
    <source>
        <dbReference type="ARBA" id="ARBA00022729"/>
    </source>
</evidence>
<dbReference type="GO" id="GO:0007156">
    <property type="term" value="P:homophilic cell adhesion via plasma membrane adhesion molecules"/>
    <property type="evidence" value="ECO:0007669"/>
    <property type="project" value="InterPro"/>
</dbReference>
<evidence type="ECO:0000256" key="9">
    <source>
        <dbReference type="ARBA" id="ARBA00023136"/>
    </source>
</evidence>
<feature type="domain" description="Cadherin" evidence="14">
    <location>
        <begin position="22"/>
        <end position="155"/>
    </location>
</feature>
<protein>
    <submittedName>
        <fullName evidence="15">Protocadherin Fat 2</fullName>
    </submittedName>
</protein>
<keyword evidence="2" id="KW-1003">Cell membrane</keyword>
<evidence type="ECO:0000256" key="12">
    <source>
        <dbReference type="SAM" id="MobiDB-lite"/>
    </source>
</evidence>
<proteinExistence type="evidence at transcript level"/>
<dbReference type="InterPro" id="IPR020894">
    <property type="entry name" value="Cadherin_CS"/>
</dbReference>
<dbReference type="PANTHER" id="PTHR24028:SF328">
    <property type="entry name" value="CADHERIN-3"/>
    <property type="match status" value="1"/>
</dbReference>
<evidence type="ECO:0000256" key="7">
    <source>
        <dbReference type="ARBA" id="ARBA00022889"/>
    </source>
</evidence>
<dbReference type="CDD" id="cd11304">
    <property type="entry name" value="Cadherin_repeat"/>
    <property type="match status" value="16"/>
</dbReference>
<feature type="domain" description="Cadherin" evidence="14">
    <location>
        <begin position="578"/>
        <end position="681"/>
    </location>
</feature>
<evidence type="ECO:0000256" key="2">
    <source>
        <dbReference type="ARBA" id="ARBA00022475"/>
    </source>
</evidence>
<feature type="domain" description="Cadherin" evidence="14">
    <location>
        <begin position="796"/>
        <end position="898"/>
    </location>
</feature>
<sequence length="2765" mass="305062">MLYPLITVRITHNNEAAPRFYGRQPYSIQLNKATAPGTIIETPVLAIDWDPSTRYSVSYDIVGGNEDGYFALDRSSAKFHKPDTLPIEFNEDFWNLSQLPTIVYLILQKKLDLDDGIQSLTLNISATDNDESHPLTNYTTLKIRLIDANDLQPVFSVREYEEKFSKSFDSEGELDEATEIRYGETSLNSSTEFPLGENDFSNYSKNNKSSSQIKLPELAALADQLKKPITEVSEMDNLSRSTTAVVYMHHGNEKRTSSMPSFKKCDYDVSVSEDAVVGTQVLQLEVVTAPKKTSDEEHKNMGVCQNATIQVTIYEANGSSPRFDSDFYTFILPKEVRNGSVVGSVEAKNIGQLKGPEGNITYRLLNSSAPFVLRQLDGATRADIITSFSGSDISLDDVYILVIEAVDDAIFPRTSQCVVRIEKRKPRTTANAVEKNLRKLRKPHKSTNDNYEHDQLANMTFEHDDQGAIGTAFAFEQPTYRFGIYELDDFIGTVKAKNRSNGDTHIVYSIVGDAEAYFKIDAGSGDIKIRNRSAIVNEKEINFHVIAVDLSSKNCTATALVSVIVDNAQAADLPPRFESRYYNITIAENAEPQRIGILQAYHPLTGEGNPIVYNIPRSADSGFFAIDTNSGVLHSLESFDYEEKKFYQFQVLACLQKNRTFCGSCTVTVAISDENDNSPEFEQSSFSVDLPIDTPVGMEVAHLSAFDKDSGSNADISYTLKTPSGIFSLDDQSGILTTVIPLSEARKFHLVVEAFDHGYPTHRQAVDVFISVHDSNPSAPEFDQFRYDVVKISPVPAGSILVTVHAEDPDPGPAGQIEYRFAAAVDPRAATDLSKFIINPKTGQLSTKVRLTSEDSSSLHFVVEAVDQSPTFPRKTQTVVRINILSSAVEQVSFLPLPKRVYISTSKAPSSVILKASATRTVAPPIFSMKEEDNLNYFEMVGDELRVRRKLAEGSVNVTIRVDAGSSFAEHLLNVVIMADRDKYPVFPHLTYNIQVPLNATFPLLVQQFVAGLTRGTVVYGTYPPDSLPIGLRLDEATGDLYAFKEFVDAFYGKPTVFTIIRARNAEDPQYYSDVGVALSVASDERGLSFPVKLYRLVLRENSPAGTVLNPAITVGNHAAYDGVNYELRPSDLFWIDGDGFVRSRQSIDAEKLSPGSKGIIEMTVIASNGEEEAEATVQIKIEDVNEYAPKFDSLLYDVEVPENIEPGHMIVHVHAFDRDISEQDRLTYKIQQGDDQSLMSIEKNGSIFKSDSGYFDRETTEVLNITVVAIDNDGNLAETTVRIHVKDVNDNEPKIDGPLIWNVAEGPKGVGSKFVISASDADTGQNGAVSFSIIQGNGNPSFNLTSLPGNRAELSVIKEMDREASPRHLLTIEARDHGSPPLFSVATIVVNVLDENDSPPFFIQDDYKQDVPLDLPVDFPLLTVRAADEDLNSKLIYSIRSDPSKMFAINKDTGAISISSPVADRIAGRYEIAVDVSDGVHVSTVIVVVGVYDTNGGGSPIASAVTPAILNRAPTFLNDSYKFFVNEGAIGPIGEVKFWDPDDDDVILTVEPKSYRSLFAVDSKNGTLEVVKALNYSMERERYAFLVVATDTGKPSSTAFTNVIVTVVDVNDHAPQFDRRNYSAIVPSSISAPYTIPLDIVVEDNDFGENAKIRFSLKGADANCFSVDASLGSLTLTCVTDYTMKANYTLKVVATDRDGDGLSSEADVSVFVAQPLKLSVAPNSSLEIDTNHTEIGSSVDEICMVTLLHSTDEVTLQLDRRLDESIYTLETKCDCEQPCRPLFSVLNPILQKYFTILPNGQIKLIKKLNVSELKSKHLLSNFGKLTIPIEVKTAEGSASEMKLVVLLREEMPPDNKHPTTVDVAVTSSDWSRMSVTKDQISRLPKSDTSADSVEVPIDVDAISGTMETNALESLDVKGSLANAVLIPTALISNESVNHQPTFPYELYTSLMPEGHYGNGAVLSLKPTEIRAEDVDEGKEGFVTYHIESERPNVPFFIKNTTGELIIFGNIDREETSEYVFDVVASDHGNPPLYGRTHVEVKILDVNDNYPEFVDAPIVVSLLENSPTGTVVATIHATDADDDRFGEVQYSLLNQEDTFAIDSKSGVITTKTQLSMAENDTYDLLIAASDLGRPALKTTHELRVEIFSSTNRAPQFRRRTYSANVASDAAAGQKVTQVIAGPSGLTYSLDDSFSGLFEISNDGVITLGRVPIKSEQNRYHFLNVSARNDEGQTATTTLSIFLEGDKIVAVATTSGPQDGPPSRCQFVSKLYNAEIHENLPGRHKLIKVVSNCEKEGRPVEYIIAQGSMEFEVNPKTGEIFVVGPLDREKRSLHFIIVNVTEIDNNSDALRPTRQTNPVIEHTKSKLDPWQTLVAVHVLDENDNEPHFVKLNSEGIYVFSVDWQAPVLTPVGRVHAEDADGRVPLTYWISESSASSADHFRLNKTSGVIALSKSLVNDRNDMYEFDVVVSDGMHNVSTLVKIYRLAPESNIVLLSADIPQQDIEEWVVERKMSDLTDEDVRVLVKQAYVNEEGQVNPQRSHLFVYALDKKTHVPVARDQLKAILEQSRSELDDDLPKLAIALPAIDSTGRLSVAELMLIVICVILLFTACCMLLYLARYCKRKAEERFNGEYMADSQTAGPRPYDVEQIDRKTAQTVLSSRPPSYPHEMRETYNMNLHASPPTNDTSSPDLRHTSGRPSSVPLNAKQPIGAYGTVGPRSKNFSGDVMQVHSLINNRACKDVTFSSTLQTSKDDALFPVYRSQGYWS</sequence>
<feature type="region of interest" description="Disordered" evidence="12">
    <location>
        <begin position="2674"/>
        <end position="2715"/>
    </location>
</feature>
<dbReference type="FunFam" id="2.60.40.60:FF:000104">
    <property type="entry name" value="cadherin-23 isoform X1"/>
    <property type="match status" value="1"/>
</dbReference>
<evidence type="ECO:0000256" key="8">
    <source>
        <dbReference type="ARBA" id="ARBA00022989"/>
    </source>
</evidence>
<keyword evidence="5" id="KW-0677">Repeat</keyword>
<dbReference type="FunFam" id="2.60.40.60:FF:000092">
    <property type="entry name" value="Protocadherin 8"/>
    <property type="match status" value="2"/>
</dbReference>
<keyword evidence="9 13" id="KW-0472">Membrane</keyword>
<keyword evidence="8 13" id="KW-1133">Transmembrane helix</keyword>
<reference evidence="15" key="1">
    <citation type="journal article" date="2011" name="Genome Res.">
        <title>Deep small RNA sequencing from the nematode Ascaris reveals conservation, functional diversification, and novel developmental profiles.</title>
        <authorList>
            <person name="Wang J."/>
            <person name="Czech B."/>
            <person name="Crunk A."/>
            <person name="Wallace A."/>
            <person name="Mitreva M."/>
            <person name="Hannon G.J."/>
            <person name="Davis R.E."/>
        </authorList>
    </citation>
    <scope>NUCLEOTIDE SEQUENCE</scope>
</reference>
<dbReference type="FunFam" id="2.60.40.60:FF:000116">
    <property type="entry name" value="Dachsous cadherin-related 2"/>
    <property type="match status" value="1"/>
</dbReference>
<feature type="domain" description="Cadherin" evidence="14">
    <location>
        <begin position="1193"/>
        <end position="1296"/>
    </location>
</feature>
<feature type="domain" description="Cadherin" evidence="14">
    <location>
        <begin position="1404"/>
        <end position="1517"/>
    </location>
</feature>
<dbReference type="GO" id="GO:0005509">
    <property type="term" value="F:calcium ion binding"/>
    <property type="evidence" value="ECO:0007669"/>
    <property type="project" value="UniProtKB-UniRule"/>
</dbReference>
<feature type="domain" description="Cadherin" evidence="14">
    <location>
        <begin position="2392"/>
        <end position="2470"/>
    </location>
</feature>
<dbReference type="PRINTS" id="PR00205">
    <property type="entry name" value="CADHERIN"/>
</dbReference>
<dbReference type="Pfam" id="PF00028">
    <property type="entry name" value="Cadherin"/>
    <property type="match status" value="9"/>
</dbReference>
<evidence type="ECO:0000256" key="5">
    <source>
        <dbReference type="ARBA" id="ARBA00022737"/>
    </source>
</evidence>
<evidence type="ECO:0000256" key="6">
    <source>
        <dbReference type="ARBA" id="ARBA00022837"/>
    </source>
</evidence>
<comment type="subcellular location">
    <subcellularLocation>
        <location evidence="1">Cell membrane</location>
        <topology evidence="1">Single-pass membrane protein</topology>
    </subcellularLocation>
</comment>
<dbReference type="PROSITE" id="PS50268">
    <property type="entry name" value="CADHERIN_2"/>
    <property type="match status" value="15"/>
</dbReference>
<evidence type="ECO:0000256" key="13">
    <source>
        <dbReference type="SAM" id="Phobius"/>
    </source>
</evidence>
<dbReference type="SUPFAM" id="SSF49313">
    <property type="entry name" value="Cadherin-like"/>
    <property type="match status" value="17"/>
</dbReference>
<dbReference type="GO" id="GO:0005886">
    <property type="term" value="C:plasma membrane"/>
    <property type="evidence" value="ECO:0007669"/>
    <property type="project" value="UniProtKB-SubCell"/>
</dbReference>
<feature type="domain" description="Cadherin" evidence="14">
    <location>
        <begin position="682"/>
        <end position="782"/>
    </location>
</feature>
<keyword evidence="7" id="KW-0130">Cell adhesion</keyword>
<name>F1KPP6_ASCSU</name>
<dbReference type="InterPro" id="IPR015919">
    <property type="entry name" value="Cadherin-like_sf"/>
</dbReference>
<feature type="transmembrane region" description="Helical" evidence="13">
    <location>
        <begin position="2595"/>
        <end position="2616"/>
    </location>
</feature>
<keyword evidence="3 13" id="KW-0812">Transmembrane</keyword>
<feature type="domain" description="Cadherin" evidence="14">
    <location>
        <begin position="491"/>
        <end position="577"/>
    </location>
</feature>
<evidence type="ECO:0000256" key="3">
    <source>
        <dbReference type="ARBA" id="ARBA00022692"/>
    </source>
</evidence>
<dbReference type="SMART" id="SM00112">
    <property type="entry name" value="CA"/>
    <property type="match status" value="16"/>
</dbReference>
<accession>F1KPP6</accession>
<dbReference type="InterPro" id="IPR050174">
    <property type="entry name" value="Protocadherin/Cadherin-CA"/>
</dbReference>
<evidence type="ECO:0000256" key="10">
    <source>
        <dbReference type="ARBA" id="ARBA00023180"/>
    </source>
</evidence>
<feature type="compositionally biased region" description="Polar residues" evidence="12">
    <location>
        <begin position="2674"/>
        <end position="2688"/>
    </location>
</feature>
<dbReference type="PROSITE" id="PS00232">
    <property type="entry name" value="CADHERIN_1"/>
    <property type="match status" value="4"/>
</dbReference>
<dbReference type="InterPro" id="IPR002126">
    <property type="entry name" value="Cadherin-like_dom"/>
</dbReference>
<evidence type="ECO:0000256" key="1">
    <source>
        <dbReference type="ARBA" id="ARBA00004162"/>
    </source>
</evidence>
<dbReference type="FunFam" id="2.60.40.60:FF:000033">
    <property type="entry name" value="FAT atypical cadherin 1"/>
    <property type="match status" value="1"/>
</dbReference>
<dbReference type="EMBL" id="JI163883">
    <property type="protein sequence ID" value="ADY39850.1"/>
    <property type="molecule type" value="mRNA"/>
</dbReference>
<feature type="domain" description="Cadherin" evidence="14">
    <location>
        <begin position="2054"/>
        <end position="2156"/>
    </location>
</feature>
<feature type="domain" description="Cadherin" evidence="14">
    <location>
        <begin position="1619"/>
        <end position="1725"/>
    </location>
</feature>
<feature type="domain" description="Cadherin" evidence="14">
    <location>
        <begin position="1317"/>
        <end position="1403"/>
    </location>
</feature>
<evidence type="ECO:0000259" key="14">
    <source>
        <dbReference type="PROSITE" id="PS50268"/>
    </source>
</evidence>
<feature type="domain" description="Cadherin" evidence="14">
    <location>
        <begin position="1091"/>
        <end position="1192"/>
    </location>
</feature>